<dbReference type="Proteomes" id="UP001165190">
    <property type="component" value="Unassembled WGS sequence"/>
</dbReference>
<keyword evidence="4" id="KW-1185">Reference proteome</keyword>
<reference evidence="3" key="1">
    <citation type="submission" date="2023-05" db="EMBL/GenBank/DDBJ databases">
        <title>Genome and transcriptome analyses reveal genes involved in the formation of fine ridges on petal epidermal cells in Hibiscus trionum.</title>
        <authorList>
            <person name="Koshimizu S."/>
            <person name="Masuda S."/>
            <person name="Ishii T."/>
            <person name="Shirasu K."/>
            <person name="Hoshino A."/>
            <person name="Arita M."/>
        </authorList>
    </citation>
    <scope>NUCLEOTIDE SEQUENCE</scope>
    <source>
        <strain evidence="3">Hamamatsu line</strain>
    </source>
</reference>
<evidence type="ECO:0000313" key="4">
    <source>
        <dbReference type="Proteomes" id="UP001165190"/>
    </source>
</evidence>
<dbReference type="GO" id="GO:0003824">
    <property type="term" value="F:catalytic activity"/>
    <property type="evidence" value="ECO:0007669"/>
    <property type="project" value="InterPro"/>
</dbReference>
<dbReference type="PANTHER" id="PTHR33710:SF64">
    <property type="entry name" value="ENDONUCLEASE_EXONUCLEASE_PHOSPHATASE DOMAIN-CONTAINING PROTEIN"/>
    <property type="match status" value="1"/>
</dbReference>
<evidence type="ECO:0000259" key="2">
    <source>
        <dbReference type="Pfam" id="PF03372"/>
    </source>
</evidence>
<dbReference type="SUPFAM" id="SSF56219">
    <property type="entry name" value="DNase I-like"/>
    <property type="match status" value="1"/>
</dbReference>
<organism evidence="3 4">
    <name type="scientific">Hibiscus trionum</name>
    <name type="common">Flower of an hour</name>
    <dbReference type="NCBI Taxonomy" id="183268"/>
    <lineage>
        <taxon>Eukaryota</taxon>
        <taxon>Viridiplantae</taxon>
        <taxon>Streptophyta</taxon>
        <taxon>Embryophyta</taxon>
        <taxon>Tracheophyta</taxon>
        <taxon>Spermatophyta</taxon>
        <taxon>Magnoliopsida</taxon>
        <taxon>eudicotyledons</taxon>
        <taxon>Gunneridae</taxon>
        <taxon>Pentapetalae</taxon>
        <taxon>rosids</taxon>
        <taxon>malvids</taxon>
        <taxon>Malvales</taxon>
        <taxon>Malvaceae</taxon>
        <taxon>Malvoideae</taxon>
        <taxon>Hibiscus</taxon>
    </lineage>
</organism>
<dbReference type="AlphaFoldDB" id="A0A9W7ISU7"/>
<dbReference type="Pfam" id="PF03372">
    <property type="entry name" value="Exo_endo_phos"/>
    <property type="match status" value="1"/>
</dbReference>
<dbReference type="InterPro" id="IPR036691">
    <property type="entry name" value="Endo/exonu/phosph_ase_sf"/>
</dbReference>
<evidence type="ECO:0000313" key="3">
    <source>
        <dbReference type="EMBL" id="GMJ01672.1"/>
    </source>
</evidence>
<dbReference type="OrthoDB" id="1881450at2759"/>
<comment type="caution">
    <text evidence="3">The sequence shown here is derived from an EMBL/GenBank/DDBJ whole genome shotgun (WGS) entry which is preliminary data.</text>
</comment>
<sequence length="321" mass="37789">MRIVTWNIRGLGSKLKVSTVMKTIKEQQAEMVFIQETKKEEFSEAEIGKLWYDEEFDYKFSKASRRSGGILTIWDINKFKEESSLVTSRYILISGTWITENVHCSCINLYAPCDKLGKQALWNEIVSLRNVWRHPWLVGGDFNAVRTRGERKGAGIRYPRMEDFNNFIERCNMIKIPLIGRRFTWISPGSKRSKLDRFFMEEHWFQAYEDITLRSLPWNVSDHTSLLLAKVQLDWGSRPFKVVNTWFRNEDCLKMIKETLGDFSNTRKNLPVKMKKVKKALKHWNASQKNVNSKVQRLEQRINEVEKAGDLDNFDMNQLMS</sequence>
<feature type="coiled-coil region" evidence="1">
    <location>
        <begin position="281"/>
        <end position="308"/>
    </location>
</feature>
<dbReference type="PANTHER" id="PTHR33710">
    <property type="entry name" value="BNAC02G09200D PROTEIN"/>
    <property type="match status" value="1"/>
</dbReference>
<accession>A0A9W7ISU7</accession>
<dbReference type="InterPro" id="IPR005135">
    <property type="entry name" value="Endo/exonuclease/phosphatase"/>
</dbReference>
<keyword evidence="1" id="KW-0175">Coiled coil</keyword>
<proteinExistence type="predicted"/>
<dbReference type="Gene3D" id="3.60.10.10">
    <property type="entry name" value="Endonuclease/exonuclease/phosphatase"/>
    <property type="match status" value="1"/>
</dbReference>
<name>A0A9W7ISU7_HIBTR</name>
<feature type="domain" description="Endonuclease/exonuclease/phosphatase" evidence="2">
    <location>
        <begin position="4"/>
        <end position="223"/>
    </location>
</feature>
<dbReference type="EMBL" id="BSYR01000035">
    <property type="protein sequence ID" value="GMJ01672.1"/>
    <property type="molecule type" value="Genomic_DNA"/>
</dbReference>
<evidence type="ECO:0000256" key="1">
    <source>
        <dbReference type="SAM" id="Coils"/>
    </source>
</evidence>
<gene>
    <name evidence="3" type="ORF">HRI_003836400</name>
</gene>
<protein>
    <recommendedName>
        <fullName evidence="2">Endonuclease/exonuclease/phosphatase domain-containing protein</fullName>
    </recommendedName>
</protein>